<dbReference type="AlphaFoldDB" id="A0A1M5IM78"/>
<dbReference type="RefSeq" id="WP_073420119.1">
    <property type="nucleotide sequence ID" value="NZ_FQVX01000002.1"/>
</dbReference>
<organism evidence="1 2">
    <name type="scientific">Geodermatophilus nigrescens</name>
    <dbReference type="NCBI Taxonomy" id="1070870"/>
    <lineage>
        <taxon>Bacteria</taxon>
        <taxon>Bacillati</taxon>
        <taxon>Actinomycetota</taxon>
        <taxon>Actinomycetes</taxon>
        <taxon>Geodermatophilales</taxon>
        <taxon>Geodermatophilaceae</taxon>
        <taxon>Geodermatophilus</taxon>
    </lineage>
</organism>
<evidence type="ECO:0000313" key="1">
    <source>
        <dbReference type="EMBL" id="SHG29418.1"/>
    </source>
</evidence>
<sequence length="305" mass="31143">MSGSPASPVHRCALHAGTGEAAALAAALARRALDAGCPVVAHVDDDLRRALTGRLPCGAVAFAPHEALAGATPEDLVADWTRHLASTSAARVAVLCQQPFGLLPDVERWRAAEFATTAALAGRPVELTCLVDTAAVPPADVAMARATHPVLWCDGADLPNPDLEPPPGEDRGGRCGDTLAEGVLDPWAAAGNRAWWAEVLGAAGLAGGARDELVLVLHEAVGTAAALTGRPAAVPVRVARDGAALRCEVAVGAPCPSLRPSAVPDDRRLLMLWLAEKVSPAVTLALQPAPGGCRIVVRAEPLDGG</sequence>
<dbReference type="EMBL" id="FQVX01000002">
    <property type="protein sequence ID" value="SHG29418.1"/>
    <property type="molecule type" value="Genomic_DNA"/>
</dbReference>
<dbReference type="STRING" id="1070870.SAMN05444351_2136"/>
<evidence type="ECO:0000313" key="2">
    <source>
        <dbReference type="Proteomes" id="UP000184471"/>
    </source>
</evidence>
<accession>A0A1M5IM78</accession>
<proteinExistence type="predicted"/>
<protein>
    <recommendedName>
        <fullName evidence="3">MEDS: MEthanogen/methylotroph, DcmR Sensory domain</fullName>
    </recommendedName>
</protein>
<name>A0A1M5IM78_9ACTN</name>
<gene>
    <name evidence="1" type="ORF">SAMN05444351_2136</name>
</gene>
<dbReference type="OrthoDB" id="5174199at2"/>
<dbReference type="Proteomes" id="UP000184471">
    <property type="component" value="Unassembled WGS sequence"/>
</dbReference>
<evidence type="ECO:0008006" key="3">
    <source>
        <dbReference type="Google" id="ProtNLM"/>
    </source>
</evidence>
<keyword evidence="2" id="KW-1185">Reference proteome</keyword>
<reference evidence="1 2" key="1">
    <citation type="submission" date="2016-11" db="EMBL/GenBank/DDBJ databases">
        <authorList>
            <person name="Jaros S."/>
            <person name="Januszkiewicz K."/>
            <person name="Wedrychowicz H."/>
        </authorList>
    </citation>
    <scope>NUCLEOTIDE SEQUENCE [LARGE SCALE GENOMIC DNA]</scope>
    <source>
        <strain evidence="1 2">DSM 45408</strain>
    </source>
</reference>